<evidence type="ECO:0000259" key="3">
    <source>
        <dbReference type="PROSITE" id="PS50994"/>
    </source>
</evidence>
<dbReference type="InterPro" id="IPR041588">
    <property type="entry name" value="Integrase_H2C2"/>
</dbReference>
<dbReference type="PANTHER" id="PTHR37984:SF5">
    <property type="entry name" value="PROTEIN NYNRIN-LIKE"/>
    <property type="match status" value="1"/>
</dbReference>
<feature type="domain" description="Chromo" evidence="2">
    <location>
        <begin position="608"/>
        <end position="655"/>
    </location>
</feature>
<dbReference type="SUPFAM" id="SSF54160">
    <property type="entry name" value="Chromo domain-like"/>
    <property type="match status" value="1"/>
</dbReference>
<feature type="domain" description="Integrase catalytic" evidence="3">
    <location>
        <begin position="284"/>
        <end position="447"/>
    </location>
</feature>
<feature type="compositionally biased region" description="Basic and acidic residues" evidence="1">
    <location>
        <begin position="1"/>
        <end position="10"/>
    </location>
</feature>
<dbReference type="Gene3D" id="3.30.420.10">
    <property type="entry name" value="Ribonuclease H-like superfamily/Ribonuclease H"/>
    <property type="match status" value="2"/>
</dbReference>
<dbReference type="InterPro" id="IPR050951">
    <property type="entry name" value="Retrovirus_Pol_polyprotein"/>
</dbReference>
<dbReference type="InterPro" id="IPR001584">
    <property type="entry name" value="Integrase_cat-core"/>
</dbReference>
<dbReference type="PROSITE" id="PS50994">
    <property type="entry name" value="INTEGRASE"/>
    <property type="match status" value="2"/>
</dbReference>
<dbReference type="SUPFAM" id="SSF53098">
    <property type="entry name" value="Ribonuclease H-like"/>
    <property type="match status" value="2"/>
</dbReference>
<sequence>MKVEDSELKSGVDPTSGETLSRDVEQLTVDQAEPTSRDRPIDPLEFQAERWRRIRAHQDADEYLSEIKDFLKEDSEKFLPRRLRKVAKVADLFILDTRDVLYRLARSTRERPRDFQDEPRLVVPKALRDDVLHYGHEDFQGGHQGITRTHKRLCSEFYWPGMYADVEHFVKECIACASGKGKPPNAGPSPGNIEPRHPFEVVSMDFVTHMPKSDRGNTFLLLFQDMFSGYVMCKPMDSTTAQDVAEAYEERVFRNFGASSMIRHDQELGKGKPPNAGPSPGNIEPRQPFEVVSMDFSDRGNTFLLLFQDMFSGYVMCKPMDSTTAQDVAEAYEERVFRNFRASSMIRHDQDPCFMSEVFTRFRELLNSRQRVTLGYRPQANGQQERSVQTVVRSIRAYIEQADQSDWDDHAERLMFALNTSFDATRLDTPFYLIHGWDPQSTLKAMLGPTPSSVPERTAYEWRRKVQRDYSYAKACADDLQNKARRHRSDLQTQKWKELSELLKSGFQKGDAVWLYIPKVQTGRSRKLAHLWHGPFRIDEVLDDFRVKLKVDSTGYRVNPWLHISRLKPRALFPKRPIISVDVDEEDDFDVALLPEDSWEADIQRDEYEIEKILDLRWSKKTRTSKRRREYLVKWKSYNDPEWLHILTELWGSAL</sequence>
<dbReference type="Gene3D" id="1.10.340.70">
    <property type="match status" value="1"/>
</dbReference>
<dbReference type="GO" id="GO:0003964">
    <property type="term" value="F:RNA-directed DNA polymerase activity"/>
    <property type="evidence" value="ECO:0007669"/>
    <property type="project" value="UniProtKB-KW"/>
</dbReference>
<dbReference type="GO" id="GO:0015074">
    <property type="term" value="P:DNA integration"/>
    <property type="evidence" value="ECO:0007669"/>
    <property type="project" value="InterPro"/>
</dbReference>
<evidence type="ECO:0000313" key="4">
    <source>
        <dbReference type="EMBL" id="OWZ00267.1"/>
    </source>
</evidence>
<dbReference type="InterPro" id="IPR036397">
    <property type="entry name" value="RNaseH_sf"/>
</dbReference>
<name>A0A225V665_9STRA</name>
<dbReference type="GO" id="GO:0003676">
    <property type="term" value="F:nucleic acid binding"/>
    <property type="evidence" value="ECO:0007669"/>
    <property type="project" value="InterPro"/>
</dbReference>
<gene>
    <name evidence="4" type="ORF">PHMEG_00028583</name>
</gene>
<dbReference type="InterPro" id="IPR000953">
    <property type="entry name" value="Chromo/chromo_shadow_dom"/>
</dbReference>
<evidence type="ECO:0000256" key="1">
    <source>
        <dbReference type="SAM" id="MobiDB-lite"/>
    </source>
</evidence>
<dbReference type="PROSITE" id="PS50013">
    <property type="entry name" value="CHROMO_2"/>
    <property type="match status" value="1"/>
</dbReference>
<accession>A0A225V665</accession>
<organism evidence="4 5">
    <name type="scientific">Phytophthora megakarya</name>
    <dbReference type="NCBI Taxonomy" id="4795"/>
    <lineage>
        <taxon>Eukaryota</taxon>
        <taxon>Sar</taxon>
        <taxon>Stramenopiles</taxon>
        <taxon>Oomycota</taxon>
        <taxon>Peronosporomycetes</taxon>
        <taxon>Peronosporales</taxon>
        <taxon>Peronosporaceae</taxon>
        <taxon>Phytophthora</taxon>
    </lineage>
</organism>
<feature type="region of interest" description="Disordered" evidence="1">
    <location>
        <begin position="1"/>
        <end position="42"/>
    </location>
</feature>
<dbReference type="Proteomes" id="UP000198211">
    <property type="component" value="Unassembled WGS sequence"/>
</dbReference>
<keyword evidence="4" id="KW-0808">Transferase</keyword>
<keyword evidence="4" id="KW-0548">Nucleotidyltransferase</keyword>
<evidence type="ECO:0000259" key="2">
    <source>
        <dbReference type="PROSITE" id="PS50013"/>
    </source>
</evidence>
<reference evidence="5" key="1">
    <citation type="submission" date="2017-03" db="EMBL/GenBank/DDBJ databases">
        <title>Phytopthora megakarya and P. palmivora, two closely related causual agents of cacao black pod achieved similar genome size and gene model numbers by different mechanisms.</title>
        <authorList>
            <person name="Ali S."/>
            <person name="Shao J."/>
            <person name="Larry D.J."/>
            <person name="Kronmiller B."/>
            <person name="Shen D."/>
            <person name="Strem M.D."/>
            <person name="Melnick R.L."/>
            <person name="Guiltinan M.J."/>
            <person name="Tyler B.M."/>
            <person name="Meinhardt L.W."/>
            <person name="Bailey B.A."/>
        </authorList>
    </citation>
    <scope>NUCLEOTIDE SEQUENCE [LARGE SCALE GENOMIC DNA]</scope>
    <source>
        <strain evidence="5">zdho120</strain>
    </source>
</reference>
<dbReference type="FunFam" id="3.30.420.10:FF:000032">
    <property type="entry name" value="Retrovirus-related Pol polyprotein from transposon 297-like Protein"/>
    <property type="match status" value="1"/>
</dbReference>
<keyword evidence="5" id="KW-1185">Reference proteome</keyword>
<protein>
    <submittedName>
        <fullName evidence="4">Reverse transcriptase</fullName>
    </submittedName>
</protein>
<comment type="caution">
    <text evidence="4">The sequence shown here is derived from an EMBL/GenBank/DDBJ whole genome shotgun (WGS) entry which is preliminary data.</text>
</comment>
<proteinExistence type="predicted"/>
<evidence type="ECO:0000313" key="5">
    <source>
        <dbReference type="Proteomes" id="UP000198211"/>
    </source>
</evidence>
<dbReference type="EMBL" id="NBNE01007757">
    <property type="protein sequence ID" value="OWZ00267.1"/>
    <property type="molecule type" value="Genomic_DNA"/>
</dbReference>
<dbReference type="InterPro" id="IPR016197">
    <property type="entry name" value="Chromo-like_dom_sf"/>
</dbReference>
<dbReference type="InterPro" id="IPR012337">
    <property type="entry name" value="RNaseH-like_sf"/>
</dbReference>
<keyword evidence="4" id="KW-0695">RNA-directed DNA polymerase</keyword>
<feature type="domain" description="Integrase catalytic" evidence="3">
    <location>
        <begin position="194"/>
        <end position="266"/>
    </location>
</feature>
<dbReference type="FunFam" id="1.10.340.70:FF:000001">
    <property type="entry name" value="Retrovirus-related Pol polyprotein from transposon gypsy-like Protein"/>
    <property type="match status" value="1"/>
</dbReference>
<dbReference type="Gene3D" id="2.40.50.40">
    <property type="match status" value="1"/>
</dbReference>
<dbReference type="PANTHER" id="PTHR37984">
    <property type="entry name" value="PROTEIN CBG26694"/>
    <property type="match status" value="1"/>
</dbReference>
<dbReference type="AlphaFoldDB" id="A0A225V665"/>
<dbReference type="Pfam" id="PF17921">
    <property type="entry name" value="Integrase_H2C2"/>
    <property type="match status" value="1"/>
</dbReference>